<accession>A0A940P5P7</accession>
<dbReference type="PANTHER" id="PTHR42905">
    <property type="entry name" value="PHOSPHOENOLPYRUVATE CARBOXYLASE"/>
    <property type="match status" value="1"/>
</dbReference>
<reference evidence="1" key="1">
    <citation type="submission" date="2020-12" db="EMBL/GenBank/DDBJ databases">
        <title>Vagococcus allomyrinae sp. nov. and Enterococcus lavae sp. nov., isolated from the larvae of Allomyrina dichotoma.</title>
        <authorList>
            <person name="Lee S.D."/>
        </authorList>
    </citation>
    <scope>NUCLEOTIDE SEQUENCE</scope>
    <source>
        <strain evidence="1">BWB3-3</strain>
    </source>
</reference>
<keyword evidence="1" id="KW-0456">Lyase</keyword>
<proteinExistence type="predicted"/>
<dbReference type="AlphaFoldDB" id="A0A940P5P7"/>
<protein>
    <submittedName>
        <fullName evidence="1">Isocitrate lyase/phosphoenolpyruvate mutase family protein</fullName>
    </submittedName>
</protein>
<dbReference type="RefSeq" id="WP_209528520.1">
    <property type="nucleotide sequence ID" value="NZ_JAEEGA010000008.1"/>
</dbReference>
<dbReference type="CDD" id="cd00377">
    <property type="entry name" value="ICL_PEPM"/>
    <property type="match status" value="1"/>
</dbReference>
<keyword evidence="2" id="KW-1185">Reference proteome</keyword>
<dbReference type="EMBL" id="JAEEGA010000008">
    <property type="protein sequence ID" value="MBP1041872.1"/>
    <property type="molecule type" value="Genomic_DNA"/>
</dbReference>
<evidence type="ECO:0000313" key="2">
    <source>
        <dbReference type="Proteomes" id="UP000674938"/>
    </source>
</evidence>
<evidence type="ECO:0000313" key="1">
    <source>
        <dbReference type="EMBL" id="MBP1041872.1"/>
    </source>
</evidence>
<organism evidence="1 2">
    <name type="scientific">Vagococcus allomyrinae</name>
    <dbReference type="NCBI Taxonomy" id="2794353"/>
    <lineage>
        <taxon>Bacteria</taxon>
        <taxon>Bacillati</taxon>
        <taxon>Bacillota</taxon>
        <taxon>Bacilli</taxon>
        <taxon>Lactobacillales</taxon>
        <taxon>Enterococcaceae</taxon>
        <taxon>Vagococcus</taxon>
    </lineage>
</organism>
<gene>
    <name evidence="1" type="ORF">I6N95_12705</name>
</gene>
<dbReference type="Proteomes" id="UP000674938">
    <property type="component" value="Unassembled WGS sequence"/>
</dbReference>
<dbReference type="GO" id="GO:0016829">
    <property type="term" value="F:lyase activity"/>
    <property type="evidence" value="ECO:0007669"/>
    <property type="project" value="UniProtKB-KW"/>
</dbReference>
<dbReference type="PANTHER" id="PTHR42905:SF16">
    <property type="entry name" value="CARBOXYPHOSPHONOENOLPYRUVATE PHOSPHONOMUTASE-LIKE PROTEIN (AFU_ORTHOLOGUE AFUA_5G07230)"/>
    <property type="match status" value="1"/>
</dbReference>
<dbReference type="InterPro" id="IPR040442">
    <property type="entry name" value="Pyrv_kinase-like_dom_sf"/>
</dbReference>
<dbReference type="Gene3D" id="3.20.20.60">
    <property type="entry name" value="Phosphoenolpyruvate-binding domains"/>
    <property type="match status" value="1"/>
</dbReference>
<dbReference type="InterPro" id="IPR039556">
    <property type="entry name" value="ICL/PEPM"/>
</dbReference>
<dbReference type="Pfam" id="PF13714">
    <property type="entry name" value="PEP_mutase"/>
    <property type="match status" value="1"/>
</dbReference>
<dbReference type="InterPro" id="IPR015813">
    <property type="entry name" value="Pyrv/PenolPyrv_kinase-like_dom"/>
</dbReference>
<comment type="caution">
    <text evidence="1">The sequence shown here is derived from an EMBL/GenBank/DDBJ whole genome shotgun (WGS) entry which is preliminary data.</text>
</comment>
<dbReference type="SUPFAM" id="SSF51621">
    <property type="entry name" value="Phosphoenolpyruvate/pyruvate domain"/>
    <property type="match status" value="1"/>
</dbReference>
<sequence length="253" mass="28211">MENQFNRLKEYHEQKKPLLIYNCWDVGSAKLMESKGATVIGTSSYAFAETLGYNDGESVPFSDLIVLSERLVAATSLPVTIDAEGLYAQRLETLSNHAERLIQTGISGFNFEDQLVKAGAVTRWSLEEQVQRIRLIKEVAAKMNVAIFLNTRTDVFFQSRNHQQAVVEAIARGRAYAKAGADGFFIPGTLDSEIVRRVVNEVPLPVNIMIDGDAVARKKWCEIGVKRMSTGPHTYLANQERLAKNLTEVMSID</sequence>
<name>A0A940P5P7_9ENTE</name>